<dbReference type="GO" id="GO:0005737">
    <property type="term" value="C:cytoplasm"/>
    <property type="evidence" value="ECO:0007669"/>
    <property type="project" value="TreeGrafter"/>
</dbReference>
<dbReference type="AlphaFoldDB" id="A0A1B0CBV7"/>
<protein>
    <recommendedName>
        <fullName evidence="6">Hermansky-Pudlak syndrome 5 protein homolog</fullName>
    </recommendedName>
</protein>
<organism evidence="4 5">
    <name type="scientific">Lutzomyia longipalpis</name>
    <name type="common">Sand fly</name>
    <dbReference type="NCBI Taxonomy" id="7200"/>
    <lineage>
        <taxon>Eukaryota</taxon>
        <taxon>Metazoa</taxon>
        <taxon>Ecdysozoa</taxon>
        <taxon>Arthropoda</taxon>
        <taxon>Hexapoda</taxon>
        <taxon>Insecta</taxon>
        <taxon>Pterygota</taxon>
        <taxon>Neoptera</taxon>
        <taxon>Endopterygota</taxon>
        <taxon>Diptera</taxon>
        <taxon>Nematocera</taxon>
        <taxon>Psychodoidea</taxon>
        <taxon>Psychodidae</taxon>
        <taxon>Lutzomyia</taxon>
        <taxon>Lutzomyia</taxon>
    </lineage>
</organism>
<reference evidence="4" key="1">
    <citation type="submission" date="2020-05" db="UniProtKB">
        <authorList>
            <consortium name="EnsemblMetazoa"/>
        </authorList>
    </citation>
    <scope>IDENTIFICATION</scope>
    <source>
        <strain evidence="4">Jacobina</strain>
    </source>
</reference>
<dbReference type="InterPro" id="IPR015943">
    <property type="entry name" value="WD40/YVTN_repeat-like_dom_sf"/>
</dbReference>
<dbReference type="PANTHER" id="PTHR23287">
    <property type="entry name" value="RUBY-EYE2-LIKE PROTEIN"/>
    <property type="match status" value="1"/>
</dbReference>
<dbReference type="GO" id="GO:0048066">
    <property type="term" value="P:developmental pigmentation"/>
    <property type="evidence" value="ECO:0007669"/>
    <property type="project" value="TreeGrafter"/>
</dbReference>
<evidence type="ECO:0000259" key="3">
    <source>
        <dbReference type="Pfam" id="PF23757"/>
    </source>
</evidence>
<evidence type="ECO:0000313" key="5">
    <source>
        <dbReference type="Proteomes" id="UP000092461"/>
    </source>
</evidence>
<keyword evidence="5" id="KW-1185">Reference proteome</keyword>
<name>A0A1B0CBV7_LUTLO</name>
<evidence type="ECO:0000313" key="4">
    <source>
        <dbReference type="EnsemblMetazoa" id="LLOJ001736-PA"/>
    </source>
</evidence>
<accession>A0A1B0CBV7</accession>
<sequence>MGDAFEQYLLTDLCDVSETIQQRCTQRIKYTCFSASDKYLVFGATSGSLYLFQRSPCKFRHLIPNRTTSVTHVSVSTSEKYVAHATASGEIFLSALDSEAAIPERAGKVDTGRITYLHWANGDKCLYFGDDRGRVTRVSISTFIHRSLLNMHTQEILLLGAPVVQIDSFDVLLLVTTTAGSIMCNTEREEFKRIGNQARNGACGACFVGVQREEFLSGRIYCARPKTRFWEVQFDGNVKQTIDLRDALAIPPARIRHKTPENTSRDFPAQILSFQQVLCMDNKLIVAHTPSGIYIFDPKNNFVLWNDEFPGIHSIRIVGNAIYVFLDTMEVFVVRVAKLCDHIVDTLMLEDFPTCLELIVRNESYVKNHVRVRDSPQIGRFRDFLCQMHEEEVLKLIESIISTPKVESVPATHDEGKFPQKNIKDVIATVIKSKLGRNIKIGLNLLASFDAGQKHEPVPPENGHRAVFREIEEFSAPPDEEIVTRRMVLSRKTVPEMVYPRLTDEEKLLRNLYMIYKSSRIGNIRLVERYAEIFDRYTLAEISALLLKLQAVMVENGESEPEARRNCIGLYLDYVKPELIWEMEEKAQEFLLEGFIVVNEGDASPKCTNCSFPLISMSEGQHMDVGKILFQFLWSRQERQRCEDLAKRVPALLSLWCLYRSQEGPFEHMEDVLFASGSCAVFTKVSERFRGMQFGRVLYLLDQLLTHSTAWCPQCGAQADIESPPDNLSTFYTWNYLADVAAKCAGGRETLRELQKYQKNLPKNALMREFFLTCLQMP</sequence>
<dbReference type="VEuPathDB" id="VectorBase:LLONM1_004802"/>
<dbReference type="EMBL" id="AJWK01005874">
    <property type="status" value="NOT_ANNOTATED_CDS"/>
    <property type="molecule type" value="Genomic_DNA"/>
</dbReference>
<evidence type="ECO:0000259" key="2">
    <source>
        <dbReference type="Pfam" id="PF23756"/>
    </source>
</evidence>
<dbReference type="SUPFAM" id="SSF50978">
    <property type="entry name" value="WD40 repeat-like"/>
    <property type="match status" value="1"/>
</dbReference>
<dbReference type="Proteomes" id="UP000092461">
    <property type="component" value="Unassembled WGS sequence"/>
</dbReference>
<dbReference type="InterPro" id="IPR056446">
    <property type="entry name" value="TPR_HPS5_insects"/>
</dbReference>
<dbReference type="EnsemblMetazoa" id="LLOJ001736-RA">
    <property type="protein sequence ID" value="LLOJ001736-PA"/>
    <property type="gene ID" value="LLOJ001736"/>
</dbReference>
<dbReference type="Pfam" id="PF23756">
    <property type="entry name" value="Beta-prop_HPS5"/>
    <property type="match status" value="1"/>
</dbReference>
<dbReference type="InterPro" id="IPR035431">
    <property type="entry name" value="HPS5"/>
</dbReference>
<dbReference type="Pfam" id="PF23757">
    <property type="entry name" value="TPR_HPS5_insect"/>
    <property type="match status" value="1"/>
</dbReference>
<comment type="similarity">
    <text evidence="1">Belongs to the HPS5 family.</text>
</comment>
<proteinExistence type="inferred from homology"/>
<evidence type="ECO:0000256" key="1">
    <source>
        <dbReference type="ARBA" id="ARBA00010697"/>
    </source>
</evidence>
<dbReference type="VEuPathDB" id="VectorBase:LLOJ001736"/>
<dbReference type="PIRSF" id="PIRSF037475">
    <property type="entry name" value="BLOC-2_complex_Hps5"/>
    <property type="match status" value="1"/>
</dbReference>
<feature type="domain" description="HPS5 TPR" evidence="3">
    <location>
        <begin position="533"/>
        <end position="715"/>
    </location>
</feature>
<feature type="domain" description="HPS5-like beta-propeller" evidence="2">
    <location>
        <begin position="22"/>
        <end position="326"/>
    </location>
</feature>
<dbReference type="Gene3D" id="2.130.10.10">
    <property type="entry name" value="YVTN repeat-like/Quinoprotein amine dehydrogenase"/>
    <property type="match status" value="1"/>
</dbReference>
<dbReference type="InterPro" id="IPR056499">
    <property type="entry name" value="Beta-prop_HPS5-like"/>
</dbReference>
<dbReference type="PANTHER" id="PTHR23287:SF18">
    <property type="entry name" value="BLOC-2 COMPLEX MEMBER HPS5"/>
    <property type="match status" value="1"/>
</dbReference>
<dbReference type="InterPro" id="IPR036322">
    <property type="entry name" value="WD40_repeat_dom_sf"/>
</dbReference>
<evidence type="ECO:0008006" key="6">
    <source>
        <dbReference type="Google" id="ProtNLM"/>
    </source>
</evidence>